<gene>
    <name evidence="1" type="ORF">MEDL_23124</name>
</gene>
<protein>
    <submittedName>
        <fullName evidence="1">Uncharacterized protein</fullName>
    </submittedName>
</protein>
<name>A0A8S3RK22_MYTED</name>
<evidence type="ECO:0000313" key="1">
    <source>
        <dbReference type="EMBL" id="CAG2208985.1"/>
    </source>
</evidence>
<keyword evidence="2" id="KW-1185">Reference proteome</keyword>
<comment type="caution">
    <text evidence="1">The sequence shown here is derived from an EMBL/GenBank/DDBJ whole genome shotgun (WGS) entry which is preliminary data.</text>
</comment>
<reference evidence="1" key="1">
    <citation type="submission" date="2021-03" db="EMBL/GenBank/DDBJ databases">
        <authorList>
            <person name="Bekaert M."/>
        </authorList>
    </citation>
    <scope>NUCLEOTIDE SEQUENCE</scope>
</reference>
<evidence type="ECO:0000313" key="2">
    <source>
        <dbReference type="Proteomes" id="UP000683360"/>
    </source>
</evidence>
<dbReference type="AlphaFoldDB" id="A0A8S3RK22"/>
<dbReference type="Proteomes" id="UP000683360">
    <property type="component" value="Unassembled WGS sequence"/>
</dbReference>
<accession>A0A8S3RK22</accession>
<dbReference type="OrthoDB" id="6162519at2759"/>
<dbReference type="EMBL" id="CAJPWZ010001126">
    <property type="protein sequence ID" value="CAG2208985.1"/>
    <property type="molecule type" value="Genomic_DNA"/>
</dbReference>
<sequence>MRILTKTSDYAGSLNTQEVEISQSSNAASLDATAFSNPVYESMHETTITISPSTVAATNEALESLQDLAERLNIEDKPSNVDGTLEEHSEQTFVKSADGTQIVTSVETYDDIDMSGYSNFEINEQDNIPRIESSNLMKFESDQSLFDQDAENGEHEYEDQDNEPNIDYNDKQVRFSSIVLDIEDDVFHPLKEETITPAHFEYDSDRDDRESMGSSFPDLSKLMHHYSDETDRADEEIHSPMDFLKADEIRRTPTDNGTFHFGFRASKQDEITKF</sequence>
<proteinExistence type="predicted"/>
<organism evidence="1 2">
    <name type="scientific">Mytilus edulis</name>
    <name type="common">Blue mussel</name>
    <dbReference type="NCBI Taxonomy" id="6550"/>
    <lineage>
        <taxon>Eukaryota</taxon>
        <taxon>Metazoa</taxon>
        <taxon>Spiralia</taxon>
        <taxon>Lophotrochozoa</taxon>
        <taxon>Mollusca</taxon>
        <taxon>Bivalvia</taxon>
        <taxon>Autobranchia</taxon>
        <taxon>Pteriomorphia</taxon>
        <taxon>Mytilida</taxon>
        <taxon>Mytiloidea</taxon>
        <taxon>Mytilidae</taxon>
        <taxon>Mytilinae</taxon>
        <taxon>Mytilus</taxon>
    </lineage>
</organism>